<evidence type="ECO:0000259" key="3">
    <source>
        <dbReference type="Pfam" id="PF13407"/>
    </source>
</evidence>
<dbReference type="GO" id="GO:0030288">
    <property type="term" value="C:outer membrane-bounded periplasmic space"/>
    <property type="evidence" value="ECO:0007669"/>
    <property type="project" value="TreeGrafter"/>
</dbReference>
<proteinExistence type="inferred from homology"/>
<comment type="caution">
    <text evidence="4">The sequence shown here is derived from an EMBL/GenBank/DDBJ whole genome shotgun (WGS) entry which is preliminary data.</text>
</comment>
<dbReference type="GO" id="GO:0030246">
    <property type="term" value="F:carbohydrate binding"/>
    <property type="evidence" value="ECO:0007669"/>
    <property type="project" value="TreeGrafter"/>
</dbReference>
<dbReference type="Proteomes" id="UP000186308">
    <property type="component" value="Unassembled WGS sequence"/>
</dbReference>
<dbReference type="EMBL" id="FTNE01000026">
    <property type="protein sequence ID" value="SIR36306.1"/>
    <property type="molecule type" value="Genomic_DNA"/>
</dbReference>
<dbReference type="CDD" id="cd19965">
    <property type="entry name" value="PBP1_ABC_sugar_binding-like"/>
    <property type="match status" value="1"/>
</dbReference>
<reference evidence="4 5" key="1">
    <citation type="submission" date="2017-01" db="EMBL/GenBank/DDBJ databases">
        <authorList>
            <person name="Varghese N."/>
            <person name="Submissions S."/>
        </authorList>
    </citation>
    <scope>NUCLEOTIDE SEQUENCE [LARGE SCALE GENOMIC DNA]</scope>
    <source>
        <strain evidence="4 5">ATCC 35905</strain>
    </source>
</reference>
<dbReference type="OrthoDB" id="257716at2"/>
<gene>
    <name evidence="4" type="ORF">SAMN05421828_12640</name>
</gene>
<dbReference type="PANTHER" id="PTHR30036:SF7">
    <property type="entry name" value="ABC TRANSPORTER PERIPLASMIC-BINDING PROTEIN YPHF"/>
    <property type="match status" value="1"/>
</dbReference>
<evidence type="ECO:0000313" key="5">
    <source>
        <dbReference type="Proteomes" id="UP000186308"/>
    </source>
</evidence>
<comment type="subcellular location">
    <subcellularLocation>
        <location evidence="1">Periplasm</location>
    </subcellularLocation>
</comment>
<dbReference type="InterPro" id="IPR025997">
    <property type="entry name" value="SBP_2_dom"/>
</dbReference>
<dbReference type="InterPro" id="IPR050555">
    <property type="entry name" value="Bact_Solute-Bind_Prot2"/>
</dbReference>
<evidence type="ECO:0000313" key="4">
    <source>
        <dbReference type="EMBL" id="SIR36306.1"/>
    </source>
</evidence>
<organism evidence="4 5">
    <name type="scientific">Acidiphilium rubrum</name>
    <dbReference type="NCBI Taxonomy" id="526"/>
    <lineage>
        <taxon>Bacteria</taxon>
        <taxon>Pseudomonadati</taxon>
        <taxon>Pseudomonadota</taxon>
        <taxon>Alphaproteobacteria</taxon>
        <taxon>Acetobacterales</taxon>
        <taxon>Acidocellaceae</taxon>
        <taxon>Acidiphilium</taxon>
    </lineage>
</organism>
<dbReference type="SUPFAM" id="SSF53822">
    <property type="entry name" value="Periplasmic binding protein-like I"/>
    <property type="match status" value="1"/>
</dbReference>
<dbReference type="PANTHER" id="PTHR30036">
    <property type="entry name" value="D-XYLOSE-BINDING PERIPLASMIC PROTEIN"/>
    <property type="match status" value="1"/>
</dbReference>
<dbReference type="InterPro" id="IPR006311">
    <property type="entry name" value="TAT_signal"/>
</dbReference>
<protein>
    <submittedName>
        <fullName evidence="4">Monosaccharide ABC transporter substrate-binding protein, CUT2 family</fullName>
    </submittedName>
</protein>
<comment type="similarity">
    <text evidence="2">Belongs to the bacterial solute-binding protein 2 family.</text>
</comment>
<evidence type="ECO:0000256" key="2">
    <source>
        <dbReference type="ARBA" id="ARBA00007639"/>
    </source>
</evidence>
<dbReference type="PROSITE" id="PS51318">
    <property type="entry name" value="TAT"/>
    <property type="match status" value="1"/>
</dbReference>
<evidence type="ECO:0000256" key="1">
    <source>
        <dbReference type="ARBA" id="ARBA00004418"/>
    </source>
</evidence>
<sequence length="363" mass="38328">MTDQIDEQAAARAARHLPRRAVMNGVSLAGAAALIAAGTRGAQAATAAPFPTHPRWKFVFVNHVTTNPFFVPTQYGIHDACALLGCEYQWTGSQTSNVSHMVNAMNVAIAGKADAIAVPIVDPTAFNAPTNKALAAGIPVFAYNADAPATSGNKRLAYIGQDLFKSGYQMGEKIVKLVGSGDVALFIATPGQLNIQPRIDGAAAAIKKLGKGITYQEITTGPTVNEELTKIKAYYLGHQSVKGMFAVDAGSTQGVGEVMQQFGLAKKGVHGGGFDLLPKTLDLINEGHLDFTIDQQPYLQGFYTVMEMFMYKASGGLVGPADVNTGLKFIDKSSVKPYLDTKTRYEGNSSKAAIVPRSGAIAG</sequence>
<dbReference type="Pfam" id="PF13407">
    <property type="entry name" value="Peripla_BP_4"/>
    <property type="match status" value="1"/>
</dbReference>
<dbReference type="RefSeq" id="WP_029312743.1">
    <property type="nucleotide sequence ID" value="NZ_FTNE01000026.1"/>
</dbReference>
<name>A0A8G2FEN7_ACIRU</name>
<dbReference type="Gene3D" id="3.40.50.2300">
    <property type="match status" value="2"/>
</dbReference>
<dbReference type="AlphaFoldDB" id="A0A8G2FEN7"/>
<keyword evidence="5" id="KW-1185">Reference proteome</keyword>
<dbReference type="InterPro" id="IPR028082">
    <property type="entry name" value="Peripla_BP_I"/>
</dbReference>
<accession>A0A8G2FEN7</accession>
<feature type="domain" description="Periplasmic binding protein" evidence="3">
    <location>
        <begin position="58"/>
        <end position="311"/>
    </location>
</feature>